<sequence length="73" mass="8845">MMARMIKGRMGNMCKLNKERVETGLWEFRLFVEKELKEQDEWSNRANEAEEDHTREITSPKILQLSTTKQFYY</sequence>
<proteinExistence type="predicted"/>
<evidence type="ECO:0000313" key="2">
    <source>
        <dbReference type="EMBL" id="KAK6635022.1"/>
    </source>
</evidence>
<dbReference type="EMBL" id="JAWJWF010000003">
    <property type="protein sequence ID" value="KAK6635022.1"/>
    <property type="molecule type" value="Genomic_DNA"/>
</dbReference>
<keyword evidence="3" id="KW-1185">Reference proteome</keyword>
<accession>A0ABR1B5G0</accession>
<reference evidence="2 3" key="1">
    <citation type="submission" date="2023-09" db="EMBL/GenBank/DDBJ databases">
        <title>Genomes of two closely related lineages of the louse Polyplax serrata with different host specificities.</title>
        <authorList>
            <person name="Martinu J."/>
            <person name="Tarabai H."/>
            <person name="Stefka J."/>
            <person name="Hypsa V."/>
        </authorList>
    </citation>
    <scope>NUCLEOTIDE SEQUENCE [LARGE SCALE GENOMIC DNA]</scope>
    <source>
        <strain evidence="2">98ZLc_SE</strain>
    </source>
</reference>
<comment type="caution">
    <text evidence="2">The sequence shown here is derived from an EMBL/GenBank/DDBJ whole genome shotgun (WGS) entry which is preliminary data.</text>
</comment>
<feature type="region of interest" description="Disordered" evidence="1">
    <location>
        <begin position="41"/>
        <end position="60"/>
    </location>
</feature>
<evidence type="ECO:0000313" key="3">
    <source>
        <dbReference type="Proteomes" id="UP001359485"/>
    </source>
</evidence>
<organism evidence="2 3">
    <name type="scientific">Polyplax serrata</name>
    <name type="common">Common mouse louse</name>
    <dbReference type="NCBI Taxonomy" id="468196"/>
    <lineage>
        <taxon>Eukaryota</taxon>
        <taxon>Metazoa</taxon>
        <taxon>Ecdysozoa</taxon>
        <taxon>Arthropoda</taxon>
        <taxon>Hexapoda</taxon>
        <taxon>Insecta</taxon>
        <taxon>Pterygota</taxon>
        <taxon>Neoptera</taxon>
        <taxon>Paraneoptera</taxon>
        <taxon>Psocodea</taxon>
        <taxon>Troctomorpha</taxon>
        <taxon>Phthiraptera</taxon>
        <taxon>Anoplura</taxon>
        <taxon>Polyplacidae</taxon>
        <taxon>Polyplax</taxon>
    </lineage>
</organism>
<evidence type="ECO:0000256" key="1">
    <source>
        <dbReference type="SAM" id="MobiDB-lite"/>
    </source>
</evidence>
<protein>
    <submittedName>
        <fullName evidence="2">Uncharacterized protein</fullName>
    </submittedName>
</protein>
<dbReference type="Proteomes" id="UP001359485">
    <property type="component" value="Unassembled WGS sequence"/>
</dbReference>
<name>A0ABR1B5G0_POLSC</name>
<gene>
    <name evidence="2" type="ORF">RUM44_000271</name>
</gene>